<name>A0A1Y4SXX6_9FIRM</name>
<comment type="caution">
    <text evidence="1">The sequence shown here is derived from an EMBL/GenBank/DDBJ whole genome shotgun (WGS) entry which is preliminary data.</text>
</comment>
<evidence type="ECO:0000313" key="1">
    <source>
        <dbReference type="EMBL" id="OUQ34787.1"/>
    </source>
</evidence>
<protein>
    <submittedName>
        <fullName evidence="1">Uncharacterized protein</fullName>
    </submittedName>
</protein>
<keyword evidence="2" id="KW-1185">Reference proteome</keyword>
<reference evidence="1 2" key="1">
    <citation type="journal article" date="2018" name="BMC Genomics">
        <title>Whole genome sequencing and function prediction of 133 gut anaerobes isolated from chicken caecum in pure cultures.</title>
        <authorList>
            <person name="Medvecky M."/>
            <person name="Cejkova D."/>
            <person name="Polansky O."/>
            <person name="Karasova D."/>
            <person name="Kubasova T."/>
            <person name="Cizek A."/>
            <person name="Rychlik I."/>
        </authorList>
    </citation>
    <scope>NUCLEOTIDE SEQUENCE [LARGE SCALE GENOMIC DNA]</scope>
    <source>
        <strain evidence="1 2">An13</strain>
    </source>
</reference>
<organism evidence="1 2">
    <name type="scientific">Massilimicrobiota timonensis</name>
    <dbReference type="NCBI Taxonomy" id="1776392"/>
    <lineage>
        <taxon>Bacteria</taxon>
        <taxon>Bacillati</taxon>
        <taxon>Bacillota</taxon>
        <taxon>Erysipelotrichia</taxon>
        <taxon>Erysipelotrichales</taxon>
        <taxon>Erysipelotrichaceae</taxon>
        <taxon>Massilimicrobiota</taxon>
    </lineage>
</organism>
<dbReference type="RefSeq" id="WP_087245141.1">
    <property type="nucleotide sequence ID" value="NZ_AP031415.1"/>
</dbReference>
<evidence type="ECO:0000313" key="2">
    <source>
        <dbReference type="Proteomes" id="UP000195305"/>
    </source>
</evidence>
<dbReference type="Proteomes" id="UP000195305">
    <property type="component" value="Unassembled WGS sequence"/>
</dbReference>
<accession>A0A1Y4SXX6</accession>
<sequence>MKKLIIWVVMQFLYRGMKVLYHDDPRMKEELDGWKQDKVLTLQVMHGPSITIKYTYQKGLQKVKNVKPDICITFKSIQTALLVFTGMMSVKSAYLEHRFSLRGDVFESMRFVRCVDLVETYLFPRFMTKRILNHQEKKYKPTLLIYIKALFA</sequence>
<dbReference type="OrthoDB" id="1642498at2"/>
<dbReference type="EMBL" id="NFLJ01000013">
    <property type="protein sequence ID" value="OUQ34787.1"/>
    <property type="molecule type" value="Genomic_DNA"/>
</dbReference>
<gene>
    <name evidence="1" type="ORF">B5E75_05645</name>
</gene>
<proteinExistence type="predicted"/>
<dbReference type="AlphaFoldDB" id="A0A1Y4SXX6"/>